<dbReference type="Gramene" id="RZC70952">
    <property type="protein sequence ID" value="RZC70952"/>
    <property type="gene ID" value="C5167_034107"/>
</dbReference>
<protein>
    <submittedName>
        <fullName evidence="1">Uncharacterized protein</fullName>
    </submittedName>
</protein>
<evidence type="ECO:0000313" key="1">
    <source>
        <dbReference type="EMBL" id="RZC70952.1"/>
    </source>
</evidence>
<gene>
    <name evidence="1" type="ORF">C5167_034107</name>
</gene>
<name>A0A4Y7KF13_PAPSO</name>
<reference evidence="1 2" key="1">
    <citation type="journal article" date="2018" name="Science">
        <title>The opium poppy genome and morphinan production.</title>
        <authorList>
            <person name="Guo L."/>
            <person name="Winzer T."/>
            <person name="Yang X."/>
            <person name="Li Y."/>
            <person name="Ning Z."/>
            <person name="He Z."/>
            <person name="Teodor R."/>
            <person name="Lu Y."/>
            <person name="Bowser T.A."/>
            <person name="Graham I.A."/>
            <person name="Ye K."/>
        </authorList>
    </citation>
    <scope>NUCLEOTIDE SEQUENCE [LARGE SCALE GENOMIC DNA]</scope>
    <source>
        <strain evidence="2">cv. HN1</strain>
        <tissue evidence="1">Leaves</tissue>
    </source>
</reference>
<evidence type="ECO:0000313" key="2">
    <source>
        <dbReference type="Proteomes" id="UP000316621"/>
    </source>
</evidence>
<dbReference type="Proteomes" id="UP000316621">
    <property type="component" value="Chromosome 7"/>
</dbReference>
<organism evidence="1 2">
    <name type="scientific">Papaver somniferum</name>
    <name type="common">Opium poppy</name>
    <dbReference type="NCBI Taxonomy" id="3469"/>
    <lineage>
        <taxon>Eukaryota</taxon>
        <taxon>Viridiplantae</taxon>
        <taxon>Streptophyta</taxon>
        <taxon>Embryophyta</taxon>
        <taxon>Tracheophyta</taxon>
        <taxon>Spermatophyta</taxon>
        <taxon>Magnoliopsida</taxon>
        <taxon>Ranunculales</taxon>
        <taxon>Papaveraceae</taxon>
        <taxon>Papaveroideae</taxon>
        <taxon>Papaver</taxon>
    </lineage>
</organism>
<proteinExistence type="predicted"/>
<dbReference type="EMBL" id="CM010721">
    <property type="protein sequence ID" value="RZC70952.1"/>
    <property type="molecule type" value="Genomic_DNA"/>
</dbReference>
<sequence>MVDKRAVSESKGVTIEDQMAHQMQGSSQVLVSSRTERNAREMILLQSASRFLLQVLLNRVEKEI</sequence>
<accession>A0A4Y7KF13</accession>
<keyword evidence="2" id="KW-1185">Reference proteome</keyword>
<dbReference type="AlphaFoldDB" id="A0A4Y7KF13"/>